<dbReference type="InterPro" id="IPR050121">
    <property type="entry name" value="Cytochrome_P450_monoxygenase"/>
</dbReference>
<dbReference type="GO" id="GO:1902181">
    <property type="term" value="P:verruculogen biosynthetic process"/>
    <property type="evidence" value="ECO:0007669"/>
    <property type="project" value="UniProtKB-ARBA"/>
</dbReference>
<keyword evidence="11" id="KW-0472">Membrane</keyword>
<evidence type="ECO:0000256" key="9">
    <source>
        <dbReference type="ARBA" id="ARBA00023004"/>
    </source>
</evidence>
<reference evidence="15" key="1">
    <citation type="journal article" date="2021" name="IMA Fungus">
        <title>Genomic characterization of three marine fungi, including Emericellopsis atlantica sp. nov. with signatures of a generalist lifestyle and marine biomass degradation.</title>
        <authorList>
            <person name="Hagestad O.C."/>
            <person name="Hou L."/>
            <person name="Andersen J.H."/>
            <person name="Hansen E.H."/>
            <person name="Altermark B."/>
            <person name="Li C."/>
            <person name="Kuhnert E."/>
            <person name="Cox R.J."/>
            <person name="Crous P.W."/>
            <person name="Spatafora J.W."/>
            <person name="Lail K."/>
            <person name="Amirebrahimi M."/>
            <person name="Lipzen A."/>
            <person name="Pangilinan J."/>
            <person name="Andreopoulos W."/>
            <person name="Hayes R.D."/>
            <person name="Ng V."/>
            <person name="Grigoriev I.V."/>
            <person name="Jackson S.A."/>
            <person name="Sutton T.D.S."/>
            <person name="Dobson A.D.W."/>
            <person name="Rama T."/>
        </authorList>
    </citation>
    <scope>NUCLEOTIDE SEQUENCE</scope>
    <source>
        <strain evidence="15">TRa018bII</strain>
    </source>
</reference>
<gene>
    <name evidence="15" type="ORF">BJ875DRAFT_416789</name>
</gene>
<keyword evidence="10 13" id="KW-0503">Monooxygenase</keyword>
<evidence type="ECO:0000256" key="7">
    <source>
        <dbReference type="ARBA" id="ARBA00022989"/>
    </source>
</evidence>
<dbReference type="Proteomes" id="UP000824998">
    <property type="component" value="Unassembled WGS sequence"/>
</dbReference>
<comment type="similarity">
    <text evidence="3 13">Belongs to the cytochrome P450 family.</text>
</comment>
<keyword evidence="6 12" id="KW-0479">Metal-binding</keyword>
<evidence type="ECO:0000313" key="16">
    <source>
        <dbReference type="Proteomes" id="UP000824998"/>
    </source>
</evidence>
<evidence type="ECO:0000256" key="10">
    <source>
        <dbReference type="ARBA" id="ARBA00023033"/>
    </source>
</evidence>
<evidence type="ECO:0000256" key="8">
    <source>
        <dbReference type="ARBA" id="ARBA00023002"/>
    </source>
</evidence>
<dbReference type="PRINTS" id="PR00385">
    <property type="entry name" value="P450"/>
</dbReference>
<comment type="caution">
    <text evidence="15">The sequence shown here is derived from an EMBL/GenBank/DDBJ whole genome shotgun (WGS) entry which is preliminary data.</text>
</comment>
<dbReference type="SUPFAM" id="SSF48264">
    <property type="entry name" value="Cytochrome P450"/>
    <property type="match status" value="1"/>
</dbReference>
<dbReference type="InterPro" id="IPR036396">
    <property type="entry name" value="Cyt_P450_sf"/>
</dbReference>
<dbReference type="InterPro" id="IPR017972">
    <property type="entry name" value="Cyt_P450_CS"/>
</dbReference>
<comment type="subcellular location">
    <subcellularLocation>
        <location evidence="2">Membrane</location>
    </subcellularLocation>
</comment>
<evidence type="ECO:0000313" key="15">
    <source>
        <dbReference type="EMBL" id="KAG9238185.1"/>
    </source>
</evidence>
<dbReference type="PANTHER" id="PTHR24305:SF237">
    <property type="entry name" value="CYTOCHROME P450 MONOOXYGENASE ATNE-RELATED"/>
    <property type="match status" value="1"/>
</dbReference>
<keyword evidence="4 12" id="KW-0349">Heme</keyword>
<dbReference type="GO" id="GO:0005506">
    <property type="term" value="F:iron ion binding"/>
    <property type="evidence" value="ECO:0007669"/>
    <property type="project" value="InterPro"/>
</dbReference>
<evidence type="ECO:0000256" key="11">
    <source>
        <dbReference type="ARBA" id="ARBA00023136"/>
    </source>
</evidence>
<evidence type="ECO:0000256" key="1">
    <source>
        <dbReference type="ARBA" id="ARBA00001971"/>
    </source>
</evidence>
<accession>A0A9P8C980</accession>
<dbReference type="GO" id="GO:0020037">
    <property type="term" value="F:heme binding"/>
    <property type="evidence" value="ECO:0007669"/>
    <property type="project" value="InterPro"/>
</dbReference>
<dbReference type="InterPro" id="IPR001128">
    <property type="entry name" value="Cyt_P450"/>
</dbReference>
<dbReference type="AlphaFoldDB" id="A0A9P8C980"/>
<evidence type="ECO:0000256" key="12">
    <source>
        <dbReference type="PIRSR" id="PIRSR602401-1"/>
    </source>
</evidence>
<dbReference type="CDD" id="cd11061">
    <property type="entry name" value="CYP67-like"/>
    <property type="match status" value="1"/>
</dbReference>
<dbReference type="OrthoDB" id="1470350at2759"/>
<dbReference type="EMBL" id="MU251374">
    <property type="protein sequence ID" value="KAG9238185.1"/>
    <property type="molecule type" value="Genomic_DNA"/>
</dbReference>
<keyword evidence="9 12" id="KW-0408">Iron</keyword>
<evidence type="ECO:0000256" key="4">
    <source>
        <dbReference type="ARBA" id="ARBA00022617"/>
    </source>
</evidence>
<organism evidence="15 16">
    <name type="scientific">Amylocarpus encephaloides</name>
    <dbReference type="NCBI Taxonomy" id="45428"/>
    <lineage>
        <taxon>Eukaryota</taxon>
        <taxon>Fungi</taxon>
        <taxon>Dikarya</taxon>
        <taxon>Ascomycota</taxon>
        <taxon>Pezizomycotina</taxon>
        <taxon>Leotiomycetes</taxon>
        <taxon>Helotiales</taxon>
        <taxon>Helotiales incertae sedis</taxon>
        <taxon>Amylocarpus</taxon>
    </lineage>
</organism>
<keyword evidence="8 13" id="KW-0560">Oxidoreductase</keyword>
<dbReference type="GO" id="GO:0016705">
    <property type="term" value="F:oxidoreductase activity, acting on paired donors, with incorporation or reduction of molecular oxygen"/>
    <property type="evidence" value="ECO:0007669"/>
    <property type="project" value="InterPro"/>
</dbReference>
<dbReference type="GO" id="GO:0016020">
    <property type="term" value="C:membrane"/>
    <property type="evidence" value="ECO:0007669"/>
    <property type="project" value="UniProtKB-SubCell"/>
</dbReference>
<dbReference type="Gene3D" id="1.10.630.10">
    <property type="entry name" value="Cytochrome P450"/>
    <property type="match status" value="1"/>
</dbReference>
<comment type="cofactor">
    <cofactor evidence="1 12">
        <name>heme</name>
        <dbReference type="ChEBI" id="CHEBI:30413"/>
    </cofactor>
</comment>
<dbReference type="InterPro" id="IPR002401">
    <property type="entry name" value="Cyt_P450_E_grp-I"/>
</dbReference>
<feature type="binding site" description="axial binding residue" evidence="12">
    <location>
        <position position="453"/>
    </location>
    <ligand>
        <name>heme</name>
        <dbReference type="ChEBI" id="CHEBI:30413"/>
    </ligand>
    <ligandPart>
        <name>Fe</name>
        <dbReference type="ChEBI" id="CHEBI:18248"/>
    </ligandPart>
</feature>
<evidence type="ECO:0000256" key="2">
    <source>
        <dbReference type="ARBA" id="ARBA00004370"/>
    </source>
</evidence>
<keyword evidence="7" id="KW-1133">Transmembrane helix</keyword>
<dbReference type="FunFam" id="1.10.630.10:FF:000063">
    <property type="entry name" value="Cytochrome P450 monooxygenase"/>
    <property type="match status" value="1"/>
</dbReference>
<evidence type="ECO:0000256" key="3">
    <source>
        <dbReference type="ARBA" id="ARBA00010617"/>
    </source>
</evidence>
<keyword evidence="5" id="KW-0812">Transmembrane</keyword>
<evidence type="ECO:0000256" key="13">
    <source>
        <dbReference type="RuleBase" id="RU000461"/>
    </source>
</evidence>
<evidence type="ECO:0000256" key="6">
    <source>
        <dbReference type="ARBA" id="ARBA00022723"/>
    </source>
</evidence>
<dbReference type="PANTHER" id="PTHR24305">
    <property type="entry name" value="CYTOCHROME P450"/>
    <property type="match status" value="1"/>
</dbReference>
<evidence type="ECO:0000256" key="14">
    <source>
        <dbReference type="SAM" id="MobiDB-lite"/>
    </source>
</evidence>
<protein>
    <submittedName>
        <fullName evidence="15">Benzoate 4-monooxygenase cytochrome P450</fullName>
    </submittedName>
</protein>
<name>A0A9P8C980_9HELO</name>
<proteinExistence type="inferred from homology"/>
<dbReference type="GO" id="GO:0004497">
    <property type="term" value="F:monooxygenase activity"/>
    <property type="evidence" value="ECO:0007669"/>
    <property type="project" value="UniProtKB-KW"/>
</dbReference>
<keyword evidence="16" id="KW-1185">Reference proteome</keyword>
<dbReference type="Pfam" id="PF00067">
    <property type="entry name" value="p450"/>
    <property type="match status" value="1"/>
</dbReference>
<dbReference type="PROSITE" id="PS00086">
    <property type="entry name" value="CYTOCHROME_P450"/>
    <property type="match status" value="1"/>
</dbReference>
<dbReference type="PRINTS" id="PR00463">
    <property type="entry name" value="EP450I"/>
</dbReference>
<feature type="region of interest" description="Disordered" evidence="14">
    <location>
        <begin position="485"/>
        <end position="510"/>
    </location>
</feature>
<sequence length="537" mass="59853">MAIIVGLAGPAALLLLGTGVCSLVGYMLYMVYFHPLAKYPGPFLAKFTHAYAAYHAFKQDIHLDMWRCHEKYGDFVRYGPDRMLINTATGLKDIYGLNKNVMKSQGYNAMIHRVPSVLTIRNKKEHSDRRRLIGEGLSDSAIRKYEPVILKHIDELVDVVAPNGEEEREQKRGQTWSVSRNMAKLCNYLAFDIMSDVVFGMQYNLLSAPKYRFLPDAIAGSNIRTTVLLYLPGLVRGRLDKKLFPACIKARNAFLYFISKLLNERLQVKSPNHKDVFSALMSENRKAGKEALGQQELGADSTTLVIAGSDTTSTAMSSVFFYLAHNRSCYQAAVEEVRSTFASRDEIRISAKLNSCVYLRACIEESMRITPPIGASLFREAGPGGVMVDGHFFPAGMDVGTSIYSIQHKAEYYPRPYKFEPERWILKSGATTTEQLALANAAMNPFSIGQRACIGKSLAIVELMLTFATVLWALDCVLVEGKEGETGRGKEVGAPLGRRNPEEFQLHHGGITSEKEGPMLKFSRREVTVEVNGETKE</sequence>
<evidence type="ECO:0000256" key="5">
    <source>
        <dbReference type="ARBA" id="ARBA00022692"/>
    </source>
</evidence>